<protein>
    <submittedName>
        <fullName evidence="3">Retrovirus-related Pol polyprotein from transposon 17.6</fullName>
    </submittedName>
</protein>
<organism evidence="3 4">
    <name type="scientific">Durusdinium trenchii</name>
    <dbReference type="NCBI Taxonomy" id="1381693"/>
    <lineage>
        <taxon>Eukaryota</taxon>
        <taxon>Sar</taxon>
        <taxon>Alveolata</taxon>
        <taxon>Dinophyceae</taxon>
        <taxon>Suessiales</taxon>
        <taxon>Symbiodiniaceae</taxon>
        <taxon>Durusdinium</taxon>
    </lineage>
</organism>
<dbReference type="Proteomes" id="UP001642464">
    <property type="component" value="Unassembled WGS sequence"/>
</dbReference>
<reference evidence="3 4" key="1">
    <citation type="submission" date="2024-02" db="EMBL/GenBank/DDBJ databases">
        <authorList>
            <person name="Chen Y."/>
            <person name="Shah S."/>
            <person name="Dougan E. K."/>
            <person name="Thang M."/>
            <person name="Chan C."/>
        </authorList>
    </citation>
    <scope>NUCLEOTIDE SEQUENCE [LARGE SCALE GENOMIC DNA]</scope>
</reference>
<evidence type="ECO:0000313" key="4">
    <source>
        <dbReference type="Proteomes" id="UP001642464"/>
    </source>
</evidence>
<feature type="compositionally biased region" description="Polar residues" evidence="1">
    <location>
        <begin position="82"/>
        <end position="114"/>
    </location>
</feature>
<evidence type="ECO:0000313" key="3">
    <source>
        <dbReference type="EMBL" id="CAK8994249.1"/>
    </source>
</evidence>
<keyword evidence="2" id="KW-0812">Transmembrane</keyword>
<evidence type="ECO:0000256" key="1">
    <source>
        <dbReference type="SAM" id="MobiDB-lite"/>
    </source>
</evidence>
<proteinExistence type="predicted"/>
<feature type="region of interest" description="Disordered" evidence="1">
    <location>
        <begin position="60"/>
        <end position="114"/>
    </location>
</feature>
<keyword evidence="2" id="KW-0472">Membrane</keyword>
<feature type="compositionally biased region" description="Low complexity" evidence="1">
    <location>
        <begin position="60"/>
        <end position="72"/>
    </location>
</feature>
<accession>A0ABP0HYT5</accession>
<gene>
    <name evidence="3" type="ORF">SCF082_LOCUS3850</name>
</gene>
<keyword evidence="2" id="KW-1133">Transmembrane helix</keyword>
<evidence type="ECO:0000256" key="2">
    <source>
        <dbReference type="SAM" id="Phobius"/>
    </source>
</evidence>
<feature type="transmembrane region" description="Helical" evidence="2">
    <location>
        <begin position="12"/>
        <end position="33"/>
    </location>
</feature>
<comment type="caution">
    <text evidence="3">The sequence shown here is derived from an EMBL/GenBank/DDBJ whole genome shotgun (WGS) entry which is preliminary data.</text>
</comment>
<keyword evidence="4" id="KW-1185">Reference proteome</keyword>
<name>A0ABP0HYT5_9DINO</name>
<sequence>MCSEPRFCRSSFRSCFILAGPCFFVVVLGSILYENTTQLNGKGPMARHALQLQELIFTPSSDSDSLDSSTSDQPEARVSLDADTTTSETGDQSRPSPGSQHQFGRPGRSQSANSTESIASWWNSSYFDTVAREERLLCPASAEVSTWNGRLGNHIHQILNLLLFAHLCHVSDVRFPKHQDNMHAYSHQIGLLDMPTKLKFPHQDPKLKHLLKCPRHANHRHPWFGNYCATNTPMWVYHQLALEFVRPRLGELIQKCLQRPEDSDADRTLTVHMRADDIQKYPDYSWGQPPCSMYEKIIEENKNNFTKILLIQKGNAPCSQRLLDAAKKAMMLVQYPDNKFDETSVPWHLRIFHRETHYLAEDFCALIRARHLVLSFSTFAVSAALLSTSMKTLYRRREAAWESYLKSPGLNCNTWPGVTMYDYSFNVPRKRERNGSVSWLTSYPASDIVGPKICTYGSET</sequence>
<dbReference type="EMBL" id="CAXAMM010002002">
    <property type="protein sequence ID" value="CAK8994249.1"/>
    <property type="molecule type" value="Genomic_DNA"/>
</dbReference>